<dbReference type="Gene3D" id="3.20.20.70">
    <property type="entry name" value="Aldolase class I"/>
    <property type="match status" value="1"/>
</dbReference>
<keyword evidence="5" id="KW-0479">Metal-binding</keyword>
<proteinExistence type="predicted"/>
<protein>
    <recommendedName>
        <fullName evidence="9">NADH:flavin oxidoreductase/NADH oxidase N-terminal domain-containing protein</fullName>
    </recommendedName>
</protein>
<keyword evidence="3" id="KW-0285">Flavoprotein</keyword>
<dbReference type="InterPro" id="IPR013785">
    <property type="entry name" value="Aldolase_TIM"/>
</dbReference>
<dbReference type="Proteomes" id="UP000004816">
    <property type="component" value="Unassembled WGS sequence"/>
</dbReference>
<dbReference type="SUPFAM" id="SSF51971">
    <property type="entry name" value="Nucleotide-binding domain"/>
    <property type="match status" value="1"/>
</dbReference>
<evidence type="ECO:0000256" key="4">
    <source>
        <dbReference type="ARBA" id="ARBA00022643"/>
    </source>
</evidence>
<dbReference type="eggNOG" id="COG1902">
    <property type="taxonomic scope" value="Bacteria"/>
</dbReference>
<evidence type="ECO:0000256" key="5">
    <source>
        <dbReference type="ARBA" id="ARBA00022723"/>
    </source>
</evidence>
<sequence>MTTSTDRSATPYPHLFSELDLGFTKLKNRVVMGSMHTGYEDYPWLIDKLAAYYGERAKGGVGLIVTGGYSPNFLGSTAPLFGQFNTKLVARSHRKVTRAVHEHGGKILLQILHTGRYAFHPLSVSASTTSAPTTPFQSWKMPSWLVRSTIRDYAKAAKLAKYAGYDGIEVMGGEGYLINQFLAPLTNKRTDEWGGTPEKRRRFPVEITKAIREAVGPDFILQFRISLVDYVPEGQTWEEIVALGKELEAAGVDIFNTDIGWHEARVPTIVTSVPSGAFVDYTHALAQHVNVPVIASNRINMPQAAEQILADTDVDLISMARPLLADPAWVNKAAADQSELINTCIACNQACLDHAFVHKTVSCLLNPRAGRETTLQLLPTRRTKRIAVVGAGPAGLATAVSLAERGHAVTLYEADDRIGGQFLIASKIPGKEEFAHTLRYFQKQLEQHKVTVRLNTRVSAEQLAAEGFDDVVVSTGVAPAPPRSPASTIRWCSPTPRWSRRASLSASGSR</sequence>
<evidence type="ECO:0000256" key="2">
    <source>
        <dbReference type="ARBA" id="ARBA00001966"/>
    </source>
</evidence>
<dbReference type="GO" id="GO:0010181">
    <property type="term" value="F:FMN binding"/>
    <property type="evidence" value="ECO:0007669"/>
    <property type="project" value="InterPro"/>
</dbReference>
<name>U1N8W1_SEGRC</name>
<evidence type="ECO:0000256" key="8">
    <source>
        <dbReference type="ARBA" id="ARBA00023014"/>
    </source>
</evidence>
<dbReference type="Pfam" id="PF00724">
    <property type="entry name" value="Oxidored_FMN"/>
    <property type="match status" value="1"/>
</dbReference>
<evidence type="ECO:0000256" key="7">
    <source>
        <dbReference type="ARBA" id="ARBA00023004"/>
    </source>
</evidence>
<comment type="cofactor">
    <cofactor evidence="2">
        <name>[4Fe-4S] cluster</name>
        <dbReference type="ChEBI" id="CHEBI:49883"/>
    </cofactor>
</comment>
<feature type="domain" description="NADH:flavin oxidoreductase/NADH oxidase N-terminal" evidence="9">
    <location>
        <begin position="15"/>
        <end position="335"/>
    </location>
</feature>
<keyword evidence="7" id="KW-0408">Iron</keyword>
<dbReference type="GO" id="GO:0046872">
    <property type="term" value="F:metal ion binding"/>
    <property type="evidence" value="ECO:0007669"/>
    <property type="project" value="UniProtKB-KW"/>
</dbReference>
<keyword evidence="8" id="KW-0411">Iron-sulfur</keyword>
<keyword evidence="4" id="KW-0288">FMN</keyword>
<dbReference type="CDD" id="cd02930">
    <property type="entry name" value="DCR_FMN"/>
    <property type="match status" value="1"/>
</dbReference>
<evidence type="ECO:0000259" key="9">
    <source>
        <dbReference type="Pfam" id="PF00724"/>
    </source>
</evidence>
<dbReference type="SUPFAM" id="SSF51395">
    <property type="entry name" value="FMN-linked oxidoreductases"/>
    <property type="match status" value="1"/>
</dbReference>
<dbReference type="STRING" id="679197.HMPREF9336_04154"/>
<accession>U1N8W1</accession>
<reference evidence="10 11" key="1">
    <citation type="journal article" date="2011" name="Stand. Genomic Sci.">
        <title>High quality draft genome sequence of Segniliparus rugosus CDC 945(T)= (ATCC BAA-974(T)).</title>
        <authorList>
            <person name="Earl A.M."/>
            <person name="Desjardins C.A."/>
            <person name="Fitzgerald M.G."/>
            <person name="Arachchi H.M."/>
            <person name="Zeng Q."/>
            <person name="Mehta T."/>
            <person name="Griggs A."/>
            <person name="Birren B.W."/>
            <person name="Toney N.C."/>
            <person name="Carr J."/>
            <person name="Posey J."/>
            <person name="Butler W.R."/>
        </authorList>
    </citation>
    <scope>NUCLEOTIDE SEQUENCE [LARGE SCALE GENOMIC DNA]</scope>
    <source>
        <strain evidence="11">ATCC BAA-974 / DSM 45345 / CCUG 50838 / CIP 108380 / JCM 13579 / CDC 945</strain>
    </source>
</reference>
<evidence type="ECO:0000256" key="1">
    <source>
        <dbReference type="ARBA" id="ARBA00001917"/>
    </source>
</evidence>
<organism evidence="10 11">
    <name type="scientific">Segniliparus rugosus (strain ATCC BAA-974 / DSM 45345 / CCUG 50838 / CIP 108380 / JCM 13579 / CDC 945)</name>
    <dbReference type="NCBI Taxonomy" id="679197"/>
    <lineage>
        <taxon>Bacteria</taxon>
        <taxon>Bacillati</taxon>
        <taxon>Actinomycetota</taxon>
        <taxon>Actinomycetes</taxon>
        <taxon>Mycobacteriales</taxon>
        <taxon>Segniliparaceae</taxon>
        <taxon>Segniliparus</taxon>
    </lineage>
</organism>
<dbReference type="eggNOG" id="COG0446">
    <property type="taxonomic scope" value="Bacteria"/>
</dbReference>
<dbReference type="HOGENOM" id="CLU_012153_1_0_11"/>
<gene>
    <name evidence="10" type="ORF">HMPREF9336_04154</name>
</gene>
<dbReference type="AlphaFoldDB" id="U1N8W1"/>
<evidence type="ECO:0000256" key="3">
    <source>
        <dbReference type="ARBA" id="ARBA00022630"/>
    </source>
</evidence>
<evidence type="ECO:0000313" key="10">
    <source>
        <dbReference type="EMBL" id="ERG69263.1"/>
    </source>
</evidence>
<comment type="caution">
    <text evidence="10">The sequence shown here is derived from an EMBL/GenBank/DDBJ whole genome shotgun (WGS) entry which is preliminary data.</text>
</comment>
<dbReference type="PRINTS" id="PR00419">
    <property type="entry name" value="ADXRDTASE"/>
</dbReference>
<dbReference type="InterPro" id="IPR051793">
    <property type="entry name" value="NADH:flavin_oxidoreductase"/>
</dbReference>
<evidence type="ECO:0000256" key="6">
    <source>
        <dbReference type="ARBA" id="ARBA00023002"/>
    </source>
</evidence>
<dbReference type="GO" id="GO:0016491">
    <property type="term" value="F:oxidoreductase activity"/>
    <property type="evidence" value="ECO:0007669"/>
    <property type="project" value="UniProtKB-KW"/>
</dbReference>
<evidence type="ECO:0000313" key="11">
    <source>
        <dbReference type="Proteomes" id="UP000004816"/>
    </source>
</evidence>
<keyword evidence="11" id="KW-1185">Reference proteome</keyword>
<dbReference type="Pfam" id="PF13450">
    <property type="entry name" value="NAD_binding_8"/>
    <property type="match status" value="1"/>
</dbReference>
<dbReference type="InterPro" id="IPR001155">
    <property type="entry name" value="OxRdtase_FMN_N"/>
</dbReference>
<dbReference type="Gene3D" id="3.40.50.720">
    <property type="entry name" value="NAD(P)-binding Rossmann-like Domain"/>
    <property type="match status" value="1"/>
</dbReference>
<dbReference type="GO" id="GO:0051536">
    <property type="term" value="F:iron-sulfur cluster binding"/>
    <property type="evidence" value="ECO:0007669"/>
    <property type="project" value="UniProtKB-KW"/>
</dbReference>
<dbReference type="EMBL" id="ACZI02000002">
    <property type="protein sequence ID" value="ERG69263.1"/>
    <property type="molecule type" value="Genomic_DNA"/>
</dbReference>
<dbReference type="PANTHER" id="PTHR42917">
    <property type="entry name" value="2,4-DIENOYL-COA REDUCTASE"/>
    <property type="match status" value="1"/>
</dbReference>
<comment type="cofactor">
    <cofactor evidence="1">
        <name>FMN</name>
        <dbReference type="ChEBI" id="CHEBI:58210"/>
    </cofactor>
</comment>
<keyword evidence="6" id="KW-0560">Oxidoreductase</keyword>
<dbReference type="PANTHER" id="PTHR42917:SF2">
    <property type="entry name" value="2,4-DIENOYL-COA REDUCTASE [(2E)-ENOYL-COA-PRODUCING]"/>
    <property type="match status" value="1"/>
</dbReference>